<evidence type="ECO:0008006" key="5">
    <source>
        <dbReference type="Google" id="ProtNLM"/>
    </source>
</evidence>
<dbReference type="EMBL" id="JAUJRV010000005">
    <property type="protein sequence ID" value="MDN7795160.1"/>
    <property type="molecule type" value="Genomic_DNA"/>
</dbReference>
<proteinExistence type="predicted"/>
<feature type="transmembrane region" description="Helical" evidence="2">
    <location>
        <begin position="7"/>
        <end position="32"/>
    </location>
</feature>
<organism evidence="3 4">
    <name type="scientific">Burkholderia vietnamiensis</name>
    <dbReference type="NCBI Taxonomy" id="60552"/>
    <lineage>
        <taxon>Bacteria</taxon>
        <taxon>Pseudomonadati</taxon>
        <taxon>Pseudomonadota</taxon>
        <taxon>Betaproteobacteria</taxon>
        <taxon>Burkholderiales</taxon>
        <taxon>Burkholderiaceae</taxon>
        <taxon>Burkholderia</taxon>
        <taxon>Burkholderia cepacia complex</taxon>
    </lineage>
</organism>
<keyword evidence="2" id="KW-0472">Membrane</keyword>
<evidence type="ECO:0000256" key="2">
    <source>
        <dbReference type="SAM" id="Phobius"/>
    </source>
</evidence>
<accession>A0AAW7SYG7</accession>
<comment type="caution">
    <text evidence="3">The sequence shown here is derived from an EMBL/GenBank/DDBJ whole genome shotgun (WGS) entry which is preliminary data.</text>
</comment>
<sequence length="92" mass="9891">MNSKSSGGVVAMISGIVVMIAAIALFCIAFQTAGTDAFAYWLWALALGFVGAFVWSWGVKQQRLGAEGSEREAARRRPANDSNFHGDDVTKH</sequence>
<feature type="transmembrane region" description="Helical" evidence="2">
    <location>
        <begin position="38"/>
        <end position="59"/>
    </location>
</feature>
<evidence type="ECO:0000256" key="1">
    <source>
        <dbReference type="SAM" id="MobiDB-lite"/>
    </source>
</evidence>
<name>A0AAW7SYG7_BURVI</name>
<protein>
    <recommendedName>
        <fullName evidence="5">Lipoprotein</fullName>
    </recommendedName>
</protein>
<keyword evidence="2" id="KW-0812">Transmembrane</keyword>
<dbReference type="RefSeq" id="WP_176328937.1">
    <property type="nucleotide sequence ID" value="NZ_CADFFR010000042.1"/>
</dbReference>
<dbReference type="Proteomes" id="UP001171620">
    <property type="component" value="Unassembled WGS sequence"/>
</dbReference>
<gene>
    <name evidence="3" type="ORF">QZM33_09380</name>
</gene>
<feature type="compositionally biased region" description="Basic and acidic residues" evidence="1">
    <location>
        <begin position="68"/>
        <end position="92"/>
    </location>
</feature>
<dbReference type="AlphaFoldDB" id="A0AAW7SYG7"/>
<reference evidence="3" key="1">
    <citation type="submission" date="2023-07" db="EMBL/GenBank/DDBJ databases">
        <title>A collection of bacterial strains from the Burkholderia cepacia Research Laboratory and Repository.</title>
        <authorList>
            <person name="Lipuma J."/>
            <person name="Spilker T."/>
            <person name="Caverly L."/>
        </authorList>
    </citation>
    <scope>NUCLEOTIDE SEQUENCE</scope>
    <source>
        <strain evidence="3">AU44268</strain>
    </source>
</reference>
<feature type="region of interest" description="Disordered" evidence="1">
    <location>
        <begin position="66"/>
        <end position="92"/>
    </location>
</feature>
<evidence type="ECO:0000313" key="4">
    <source>
        <dbReference type="Proteomes" id="UP001171620"/>
    </source>
</evidence>
<keyword evidence="2" id="KW-1133">Transmembrane helix</keyword>
<evidence type="ECO:0000313" key="3">
    <source>
        <dbReference type="EMBL" id="MDN7795160.1"/>
    </source>
</evidence>